<dbReference type="AlphaFoldDB" id="A0A518EYG4"/>
<proteinExistence type="predicted"/>
<evidence type="ECO:0000313" key="3">
    <source>
        <dbReference type="Proteomes" id="UP000320390"/>
    </source>
</evidence>
<feature type="transmembrane region" description="Helical" evidence="1">
    <location>
        <begin position="164"/>
        <end position="184"/>
    </location>
</feature>
<dbReference type="OrthoDB" id="9790409at2"/>
<organism evidence="2 3">
    <name type="scientific">Saltatorellus ferox</name>
    <dbReference type="NCBI Taxonomy" id="2528018"/>
    <lineage>
        <taxon>Bacteria</taxon>
        <taxon>Pseudomonadati</taxon>
        <taxon>Planctomycetota</taxon>
        <taxon>Planctomycetia</taxon>
        <taxon>Planctomycetia incertae sedis</taxon>
        <taxon>Saltatorellus</taxon>
    </lineage>
</organism>
<feature type="transmembrane region" description="Helical" evidence="1">
    <location>
        <begin position="54"/>
        <end position="79"/>
    </location>
</feature>
<keyword evidence="1" id="KW-1133">Transmembrane helix</keyword>
<name>A0A518EYG4_9BACT</name>
<accession>A0A518EYG4</accession>
<dbReference type="InterPro" id="IPR007272">
    <property type="entry name" value="Sulf_transp_TsuA/YedE"/>
</dbReference>
<dbReference type="EMBL" id="CP036434">
    <property type="protein sequence ID" value="QDV09122.1"/>
    <property type="molecule type" value="Genomic_DNA"/>
</dbReference>
<evidence type="ECO:0000256" key="1">
    <source>
        <dbReference type="SAM" id="Phobius"/>
    </source>
</evidence>
<sequence>MVLMETLFSQGLLGTPEGLAISGLVGLAFGFWLERAGFGSSRRLTDIFYFRDFAVFQVMFTAVVTASAGLFGLSALGLVDIDSIYRMETFLWPQIAGGAVLGAGFVVGGWCPGTAFVGLASGKLDALVFLLGVGGGILAYSGFHTDLVEFNASGDRGLSTLPDLLGLSPGITVGAVAAVALVCFKAISVFMKSRSAAEPQA</sequence>
<dbReference type="Proteomes" id="UP000320390">
    <property type="component" value="Chromosome"/>
</dbReference>
<protein>
    <submittedName>
        <fullName evidence="2">Uncharacterized protein</fullName>
    </submittedName>
</protein>
<keyword evidence="3" id="KW-1185">Reference proteome</keyword>
<reference evidence="2 3" key="1">
    <citation type="submission" date="2019-02" db="EMBL/GenBank/DDBJ databases">
        <title>Deep-cultivation of Planctomycetes and their phenomic and genomic characterization uncovers novel biology.</title>
        <authorList>
            <person name="Wiegand S."/>
            <person name="Jogler M."/>
            <person name="Boedeker C."/>
            <person name="Pinto D."/>
            <person name="Vollmers J."/>
            <person name="Rivas-Marin E."/>
            <person name="Kohn T."/>
            <person name="Peeters S.H."/>
            <person name="Heuer A."/>
            <person name="Rast P."/>
            <person name="Oberbeckmann S."/>
            <person name="Bunk B."/>
            <person name="Jeske O."/>
            <person name="Meyerdierks A."/>
            <person name="Storesund J.E."/>
            <person name="Kallscheuer N."/>
            <person name="Luecker S."/>
            <person name="Lage O.M."/>
            <person name="Pohl T."/>
            <person name="Merkel B.J."/>
            <person name="Hornburger P."/>
            <person name="Mueller R.-W."/>
            <person name="Bruemmer F."/>
            <person name="Labrenz M."/>
            <person name="Spormann A.M."/>
            <person name="Op den Camp H."/>
            <person name="Overmann J."/>
            <person name="Amann R."/>
            <person name="Jetten M.S.M."/>
            <person name="Mascher T."/>
            <person name="Medema M.H."/>
            <person name="Devos D.P."/>
            <person name="Kaster A.-K."/>
            <person name="Ovreas L."/>
            <person name="Rohde M."/>
            <person name="Galperin M.Y."/>
            <person name="Jogler C."/>
        </authorList>
    </citation>
    <scope>NUCLEOTIDE SEQUENCE [LARGE SCALE GENOMIC DNA]</scope>
    <source>
        <strain evidence="2 3">Poly30</strain>
    </source>
</reference>
<feature type="transmembrane region" description="Helical" evidence="1">
    <location>
        <begin position="124"/>
        <end position="144"/>
    </location>
</feature>
<keyword evidence="1" id="KW-0812">Transmembrane</keyword>
<evidence type="ECO:0000313" key="2">
    <source>
        <dbReference type="EMBL" id="QDV09122.1"/>
    </source>
</evidence>
<feature type="transmembrane region" description="Helical" evidence="1">
    <location>
        <begin position="91"/>
        <end position="112"/>
    </location>
</feature>
<feature type="transmembrane region" description="Helical" evidence="1">
    <location>
        <begin position="12"/>
        <end position="33"/>
    </location>
</feature>
<dbReference type="Pfam" id="PF04143">
    <property type="entry name" value="Sulf_transp"/>
    <property type="match status" value="1"/>
</dbReference>
<gene>
    <name evidence="2" type="ORF">Poly30_46790</name>
</gene>
<keyword evidence="1" id="KW-0472">Membrane</keyword>